<dbReference type="EMBL" id="PYAT01000009">
    <property type="protein sequence ID" value="PSL34352.1"/>
    <property type="molecule type" value="Genomic_DNA"/>
</dbReference>
<name>A0A2P8GK61_9BACL</name>
<evidence type="ECO:0000313" key="3">
    <source>
        <dbReference type="EMBL" id="PSL34352.1"/>
    </source>
</evidence>
<dbReference type="Pfam" id="PF12500">
    <property type="entry name" value="TRSP"/>
    <property type="match status" value="1"/>
</dbReference>
<dbReference type="PIRSF" id="PIRSF020967">
    <property type="entry name" value="UCP020967"/>
    <property type="match status" value="1"/>
</dbReference>
<dbReference type="Proteomes" id="UP000242682">
    <property type="component" value="Unassembled WGS sequence"/>
</dbReference>
<keyword evidence="4" id="KW-1185">Reference proteome</keyword>
<evidence type="ECO:0000259" key="1">
    <source>
        <dbReference type="Pfam" id="PF12500"/>
    </source>
</evidence>
<accession>A0A2P8GK61</accession>
<dbReference type="InterPro" id="IPR000836">
    <property type="entry name" value="PRTase_dom"/>
</dbReference>
<gene>
    <name evidence="3" type="ORF">B0H99_10979</name>
</gene>
<feature type="domain" description="TRSP" evidence="1">
    <location>
        <begin position="283"/>
        <end position="407"/>
    </location>
</feature>
<dbReference type="InterPro" id="IPR022537">
    <property type="entry name" value="TRSP_dom"/>
</dbReference>
<protein>
    <submittedName>
        <fullName evidence="3">Phosphoribosyltransferase-like predicted ribonucleoside biosynthesis protein</fullName>
    </submittedName>
</protein>
<comment type="caution">
    <text evidence="3">The sequence shown here is derived from an EMBL/GenBank/DDBJ whole genome shotgun (WGS) entry which is preliminary data.</text>
</comment>
<organism evidence="3 4">
    <name type="scientific">Planomicrobium soli</name>
    <dbReference type="NCBI Taxonomy" id="1176648"/>
    <lineage>
        <taxon>Bacteria</taxon>
        <taxon>Bacillati</taxon>
        <taxon>Bacillota</taxon>
        <taxon>Bacilli</taxon>
        <taxon>Bacillales</taxon>
        <taxon>Caryophanaceae</taxon>
        <taxon>Planomicrobium</taxon>
    </lineage>
</organism>
<dbReference type="Gene3D" id="3.40.50.2020">
    <property type="match status" value="1"/>
</dbReference>
<keyword evidence="3" id="KW-0808">Transferase</keyword>
<evidence type="ECO:0000313" key="4">
    <source>
        <dbReference type="Proteomes" id="UP000242682"/>
    </source>
</evidence>
<dbReference type="InterPro" id="IPR011214">
    <property type="entry name" value="UCP020967"/>
</dbReference>
<feature type="domain" description="Orotate phosphoribosyltransferase-like" evidence="2">
    <location>
        <begin position="17"/>
        <end position="235"/>
    </location>
</feature>
<dbReference type="CDD" id="cd06223">
    <property type="entry name" value="PRTases_typeI"/>
    <property type="match status" value="1"/>
</dbReference>
<dbReference type="SUPFAM" id="SSF53271">
    <property type="entry name" value="PRTase-like"/>
    <property type="match status" value="1"/>
</dbReference>
<dbReference type="GO" id="GO:0016757">
    <property type="term" value="F:glycosyltransferase activity"/>
    <property type="evidence" value="ECO:0007669"/>
    <property type="project" value="UniProtKB-KW"/>
</dbReference>
<dbReference type="InterPro" id="IPR041688">
    <property type="entry name" value="PRTase_2"/>
</dbReference>
<dbReference type="InterPro" id="IPR029057">
    <property type="entry name" value="PRTase-like"/>
</dbReference>
<proteinExistence type="predicted"/>
<sequence>MSVTIHQTYKGLSPDALFSMALRVNKKRQFLFVSHLLAKHLAVHPALALGTGTLLASVLMEDAGLLPFPHTSEVVHMIETGVPDKEIGEKASAHKSTLPQKTVFIGMAETATGLGHAVFHHFDKAVYLHTTREEIAKLTPSFVFEEEHSHATSHKVYAPEGVLETADTIVLIDDEISTGNTLLNLVSALDEQFPGKTYKSLSILDWRNKKQQQKLAEMAEERNIQLDVLALMSGEFELIHGSSPDEPELPYLNSSASEAPESLGIPGILPYHSETGQNYVPLTGRFGLTSEEHRNIDAWTGELAASLQPDSTSKRPLVIGIGENMYLPLRFALALDGDPLVQTTTRSPIFAADTEGYPIKEKVKFNLPDANGIDQFLYNINSLAIDKIYLISESVVDPALWQPLIAYLKEKAPVVWISLTETEGEIR</sequence>
<dbReference type="AlphaFoldDB" id="A0A2P8GK61"/>
<keyword evidence="3" id="KW-0328">Glycosyltransferase</keyword>
<evidence type="ECO:0000259" key="2">
    <source>
        <dbReference type="Pfam" id="PF15609"/>
    </source>
</evidence>
<reference evidence="3 4" key="1">
    <citation type="submission" date="2018-03" db="EMBL/GenBank/DDBJ databases">
        <title>Genomic Encyclopedia of Type Strains, Phase III (KMG-III): the genomes of soil and plant-associated and newly described type strains.</title>
        <authorList>
            <person name="Whitman W."/>
        </authorList>
    </citation>
    <scope>NUCLEOTIDE SEQUENCE [LARGE SCALE GENOMIC DNA]</scope>
    <source>
        <strain evidence="3 4">CGMCC 1.12259</strain>
    </source>
</reference>
<dbReference type="Pfam" id="PF15609">
    <property type="entry name" value="PRTase_2"/>
    <property type="match status" value="1"/>
</dbReference>